<dbReference type="InterPro" id="IPR002577">
    <property type="entry name" value="HTH_HxlR"/>
</dbReference>
<reference evidence="5 6" key="1">
    <citation type="journal article" date="2018" name="Sci. Rep.">
        <title>Rhizobium tumorigenes sp. nov., a novel plant tumorigenic bacterium isolated from cane gall tumors on thornless blackberry.</title>
        <authorList>
            <person name="Kuzmanovi N."/>
            <person name="Smalla K."/>
            <person name="Gronow S."/>
            <person name="PuBawska J."/>
        </authorList>
    </citation>
    <scope>NUCLEOTIDE SEQUENCE [LARGE SCALE GENOMIC DNA]</scope>
    <source>
        <strain evidence="5 6">CCBAU 85046</strain>
    </source>
</reference>
<dbReference type="PANTHER" id="PTHR33204:SF17">
    <property type="entry name" value="TRANSCRIPTIONAL REGULATORY PROTEIN"/>
    <property type="match status" value="1"/>
</dbReference>
<organism evidence="5 6">
    <name type="scientific">Rhizobium tubonense</name>
    <dbReference type="NCBI Taxonomy" id="484088"/>
    <lineage>
        <taxon>Bacteria</taxon>
        <taxon>Pseudomonadati</taxon>
        <taxon>Pseudomonadota</taxon>
        <taxon>Alphaproteobacteria</taxon>
        <taxon>Hyphomicrobiales</taxon>
        <taxon>Rhizobiaceae</taxon>
        <taxon>Rhizobium/Agrobacterium group</taxon>
        <taxon>Rhizobium</taxon>
    </lineage>
</organism>
<dbReference type="AlphaFoldDB" id="A0A2W4C3R5"/>
<sequence length="140" mass="15866">MLILREALHGYTRFDQFERSLGIAPSMLARRLKALVEAGMLERIRYEVKPQRYEYTPTDRCRDFESVLQSMVAFGNRHFAPEGKSVLLVNDETGGEAEPLLIDGVSGRSMSEPHFRWAAGPAADDALRERYARSARHEGP</sequence>
<dbReference type="RefSeq" id="WP_111163852.1">
    <property type="nucleotide sequence ID" value="NZ_PCDP01000070.1"/>
</dbReference>
<dbReference type="PROSITE" id="PS51118">
    <property type="entry name" value="HTH_HXLR"/>
    <property type="match status" value="1"/>
</dbReference>
<evidence type="ECO:0000259" key="4">
    <source>
        <dbReference type="PROSITE" id="PS51118"/>
    </source>
</evidence>
<evidence type="ECO:0000256" key="2">
    <source>
        <dbReference type="ARBA" id="ARBA00023125"/>
    </source>
</evidence>
<evidence type="ECO:0000256" key="1">
    <source>
        <dbReference type="ARBA" id="ARBA00023015"/>
    </source>
</evidence>
<dbReference type="Gene3D" id="1.10.10.10">
    <property type="entry name" value="Winged helix-like DNA-binding domain superfamily/Winged helix DNA-binding domain"/>
    <property type="match status" value="1"/>
</dbReference>
<dbReference type="GO" id="GO:0003677">
    <property type="term" value="F:DNA binding"/>
    <property type="evidence" value="ECO:0007669"/>
    <property type="project" value="UniProtKB-KW"/>
</dbReference>
<dbReference type="EMBL" id="PCDP01000070">
    <property type="protein sequence ID" value="PZM08312.1"/>
    <property type="molecule type" value="Genomic_DNA"/>
</dbReference>
<evidence type="ECO:0000256" key="3">
    <source>
        <dbReference type="ARBA" id="ARBA00023163"/>
    </source>
</evidence>
<comment type="caution">
    <text evidence="5">The sequence shown here is derived from an EMBL/GenBank/DDBJ whole genome shotgun (WGS) entry which is preliminary data.</text>
</comment>
<protein>
    <submittedName>
        <fullName evidence="5">Transcriptional regulator</fullName>
    </submittedName>
</protein>
<keyword evidence="3" id="KW-0804">Transcription</keyword>
<evidence type="ECO:0000313" key="5">
    <source>
        <dbReference type="EMBL" id="PZM08312.1"/>
    </source>
</evidence>
<accession>A0A2W4C3R5</accession>
<gene>
    <name evidence="5" type="ORF">CPY51_29265</name>
</gene>
<evidence type="ECO:0000313" key="6">
    <source>
        <dbReference type="Proteomes" id="UP000248925"/>
    </source>
</evidence>
<dbReference type="InterPro" id="IPR036388">
    <property type="entry name" value="WH-like_DNA-bd_sf"/>
</dbReference>
<dbReference type="InterPro" id="IPR036390">
    <property type="entry name" value="WH_DNA-bd_sf"/>
</dbReference>
<dbReference type="Proteomes" id="UP000248925">
    <property type="component" value="Unassembled WGS sequence"/>
</dbReference>
<keyword evidence="1" id="KW-0805">Transcription regulation</keyword>
<proteinExistence type="predicted"/>
<name>A0A2W4C3R5_9HYPH</name>
<dbReference type="OrthoDB" id="9782219at2"/>
<keyword evidence="2" id="KW-0238">DNA-binding</keyword>
<dbReference type="PANTHER" id="PTHR33204">
    <property type="entry name" value="TRANSCRIPTIONAL REGULATOR, MARR FAMILY"/>
    <property type="match status" value="1"/>
</dbReference>
<keyword evidence="6" id="KW-1185">Reference proteome</keyword>
<feature type="domain" description="HTH hxlR-type" evidence="4">
    <location>
        <begin position="1"/>
        <end position="83"/>
    </location>
</feature>
<dbReference type="SUPFAM" id="SSF46785">
    <property type="entry name" value="Winged helix' DNA-binding domain"/>
    <property type="match status" value="1"/>
</dbReference>
<dbReference type="Pfam" id="PF01638">
    <property type="entry name" value="HxlR"/>
    <property type="match status" value="1"/>
</dbReference>